<gene>
    <name evidence="1" type="ORF">ROG8370_03322</name>
</gene>
<sequence length="79" mass="9246">MIGMERFYHAFQKYVVSKHSFEKEHFLEVRGGFEGMEGLFGSRYDRARLIGDKFNAPFSYFEQLSQEFNDAAFIHGPAQ</sequence>
<dbReference type="Proteomes" id="UP000194012">
    <property type="component" value="Unassembled WGS sequence"/>
</dbReference>
<accession>A0A1X7A4S9</accession>
<keyword evidence="2" id="KW-1185">Reference proteome</keyword>
<evidence type="ECO:0000313" key="2">
    <source>
        <dbReference type="Proteomes" id="UP000194012"/>
    </source>
</evidence>
<dbReference type="EMBL" id="FWFJ01000044">
    <property type="protein sequence ID" value="SLN70040.1"/>
    <property type="molecule type" value="Genomic_DNA"/>
</dbReference>
<organism evidence="1 2">
    <name type="scientific">Roseovarius gaetbuli</name>
    <dbReference type="NCBI Taxonomy" id="1356575"/>
    <lineage>
        <taxon>Bacteria</taxon>
        <taxon>Pseudomonadati</taxon>
        <taxon>Pseudomonadota</taxon>
        <taxon>Alphaproteobacteria</taxon>
        <taxon>Rhodobacterales</taxon>
        <taxon>Roseobacteraceae</taxon>
        <taxon>Roseovarius</taxon>
    </lineage>
</organism>
<name>A0A1X7A4S9_9RHOB</name>
<dbReference type="AlphaFoldDB" id="A0A1X7A4S9"/>
<reference evidence="2" key="1">
    <citation type="submission" date="2017-03" db="EMBL/GenBank/DDBJ databases">
        <authorList>
            <person name="Rodrigo-Torres L."/>
            <person name="Arahal R.D."/>
            <person name="Lucena T."/>
        </authorList>
    </citation>
    <scope>NUCLEOTIDE SEQUENCE [LARGE SCALE GENOMIC DNA]</scope>
    <source>
        <strain evidence="2">CECT 8370</strain>
    </source>
</reference>
<protein>
    <submittedName>
        <fullName evidence="1">Uncharacterized protein</fullName>
    </submittedName>
</protein>
<evidence type="ECO:0000313" key="1">
    <source>
        <dbReference type="EMBL" id="SLN70040.1"/>
    </source>
</evidence>
<proteinExistence type="predicted"/>